<comment type="caution">
    <text evidence="2">The sequence shown here is derived from an EMBL/GenBank/DDBJ whole genome shotgun (WGS) entry which is preliminary data.</text>
</comment>
<dbReference type="InterPro" id="IPR051783">
    <property type="entry name" value="NAD(P)-dependent_oxidoreduct"/>
</dbReference>
<dbReference type="EMBL" id="BARV01042943">
    <property type="protein sequence ID" value="GAI52357.1"/>
    <property type="molecule type" value="Genomic_DNA"/>
</dbReference>
<dbReference type="PANTHER" id="PTHR48079">
    <property type="entry name" value="PROTEIN YEEZ"/>
    <property type="match status" value="1"/>
</dbReference>
<evidence type="ECO:0000313" key="2">
    <source>
        <dbReference type="EMBL" id="GAI52357.1"/>
    </source>
</evidence>
<reference evidence="2" key="1">
    <citation type="journal article" date="2014" name="Front. Microbiol.">
        <title>High frequency of phylogenetically diverse reductive dehalogenase-homologous genes in deep subseafloor sedimentary metagenomes.</title>
        <authorList>
            <person name="Kawai M."/>
            <person name="Futagami T."/>
            <person name="Toyoda A."/>
            <person name="Takaki Y."/>
            <person name="Nishi S."/>
            <person name="Hori S."/>
            <person name="Arai W."/>
            <person name="Tsubouchi T."/>
            <person name="Morono Y."/>
            <person name="Uchiyama I."/>
            <person name="Ito T."/>
            <person name="Fujiyama A."/>
            <person name="Inagaki F."/>
            <person name="Takami H."/>
        </authorList>
    </citation>
    <scope>NUCLEOTIDE SEQUENCE</scope>
    <source>
        <strain evidence="2">Expedition CK06-06</strain>
    </source>
</reference>
<dbReference type="Gene3D" id="3.40.50.720">
    <property type="entry name" value="NAD(P)-binding Rossmann-like Domain"/>
    <property type="match status" value="1"/>
</dbReference>
<dbReference type="InterPro" id="IPR001509">
    <property type="entry name" value="Epimerase_deHydtase"/>
</dbReference>
<dbReference type="GO" id="GO:0005737">
    <property type="term" value="C:cytoplasm"/>
    <property type="evidence" value="ECO:0007669"/>
    <property type="project" value="TreeGrafter"/>
</dbReference>
<dbReference type="GO" id="GO:0004029">
    <property type="term" value="F:aldehyde dehydrogenase (NAD+) activity"/>
    <property type="evidence" value="ECO:0007669"/>
    <property type="project" value="TreeGrafter"/>
</dbReference>
<dbReference type="PANTHER" id="PTHR48079:SF6">
    <property type="entry name" value="NAD(P)-BINDING DOMAIN-CONTAINING PROTEIN-RELATED"/>
    <property type="match status" value="1"/>
</dbReference>
<dbReference type="AlphaFoldDB" id="X1P7Q4"/>
<feature type="non-terminal residue" evidence="2">
    <location>
        <position position="81"/>
    </location>
</feature>
<sequence length="81" mass="9052">MFYQDKRVLVTGGTGFVGTHLVQKLLKRGAKVRVPIHDRPLVIKDEGIETIHADLTRQEDCLEAVEGVDYIFHAAGAVPRR</sequence>
<feature type="domain" description="NAD-dependent epimerase/dehydratase" evidence="1">
    <location>
        <begin position="8"/>
        <end position="78"/>
    </location>
</feature>
<dbReference type="InterPro" id="IPR036291">
    <property type="entry name" value="NAD(P)-bd_dom_sf"/>
</dbReference>
<name>X1P7Q4_9ZZZZ</name>
<evidence type="ECO:0000259" key="1">
    <source>
        <dbReference type="Pfam" id="PF01370"/>
    </source>
</evidence>
<gene>
    <name evidence="2" type="ORF">S06H3_64338</name>
</gene>
<dbReference type="Pfam" id="PF01370">
    <property type="entry name" value="Epimerase"/>
    <property type="match status" value="1"/>
</dbReference>
<organism evidence="2">
    <name type="scientific">marine sediment metagenome</name>
    <dbReference type="NCBI Taxonomy" id="412755"/>
    <lineage>
        <taxon>unclassified sequences</taxon>
        <taxon>metagenomes</taxon>
        <taxon>ecological metagenomes</taxon>
    </lineage>
</organism>
<protein>
    <recommendedName>
        <fullName evidence="1">NAD-dependent epimerase/dehydratase domain-containing protein</fullName>
    </recommendedName>
</protein>
<dbReference type="SUPFAM" id="SSF51735">
    <property type="entry name" value="NAD(P)-binding Rossmann-fold domains"/>
    <property type="match status" value="1"/>
</dbReference>
<proteinExistence type="predicted"/>
<accession>X1P7Q4</accession>